<reference evidence="2 3" key="1">
    <citation type="submission" date="2024-06" db="EMBL/GenBank/DDBJ databases">
        <title>The Natural Products Discovery Center: Release of the First 8490 Sequenced Strains for Exploring Actinobacteria Biosynthetic Diversity.</title>
        <authorList>
            <person name="Kalkreuter E."/>
            <person name="Kautsar S.A."/>
            <person name="Yang D."/>
            <person name="Bader C.D."/>
            <person name="Teijaro C.N."/>
            <person name="Fluegel L."/>
            <person name="Davis C.M."/>
            <person name="Simpson J.R."/>
            <person name="Lauterbach L."/>
            <person name="Steele A.D."/>
            <person name="Gui C."/>
            <person name="Meng S."/>
            <person name="Li G."/>
            <person name="Viehrig K."/>
            <person name="Ye F."/>
            <person name="Su P."/>
            <person name="Kiefer A.F."/>
            <person name="Nichols A."/>
            <person name="Cepeda A.J."/>
            <person name="Yan W."/>
            <person name="Fan B."/>
            <person name="Jiang Y."/>
            <person name="Adhikari A."/>
            <person name="Zheng C.-J."/>
            <person name="Schuster L."/>
            <person name="Cowan T.M."/>
            <person name="Smanski M.J."/>
            <person name="Chevrette M.G."/>
            <person name="De Carvalho L.P.S."/>
            <person name="Shen B."/>
        </authorList>
    </citation>
    <scope>NUCLEOTIDE SEQUENCE [LARGE SCALE GENOMIC DNA]</scope>
    <source>
        <strain evidence="2 3">NPDC045974</strain>
    </source>
</reference>
<protein>
    <submittedName>
        <fullName evidence="2">Uncharacterized protein</fullName>
    </submittedName>
</protein>
<dbReference type="EMBL" id="JBEZAE010000003">
    <property type="protein sequence ID" value="MEU7070100.1"/>
    <property type="molecule type" value="Genomic_DNA"/>
</dbReference>
<organism evidence="2 3">
    <name type="scientific">Streptomyces narbonensis</name>
    <dbReference type="NCBI Taxonomy" id="67333"/>
    <lineage>
        <taxon>Bacteria</taxon>
        <taxon>Bacillati</taxon>
        <taxon>Actinomycetota</taxon>
        <taxon>Actinomycetes</taxon>
        <taxon>Kitasatosporales</taxon>
        <taxon>Streptomycetaceae</taxon>
        <taxon>Streptomyces</taxon>
    </lineage>
</organism>
<keyword evidence="3" id="KW-1185">Reference proteome</keyword>
<dbReference type="RefSeq" id="WP_358469685.1">
    <property type="nucleotide sequence ID" value="NZ_JBEZAE010000003.1"/>
</dbReference>
<sequence length="75" mass="7782">MPAPASQEGAPPEPFGAANTHADLPRSFVELVTPVRSGSTAGLPPDARIVPLQAPPEKLDLVKSRIEVTSAQLEG</sequence>
<name>A0ABV3C726_9ACTN</name>
<comment type="caution">
    <text evidence="2">The sequence shown here is derived from an EMBL/GenBank/DDBJ whole genome shotgun (WGS) entry which is preliminary data.</text>
</comment>
<accession>A0ABV3C726</accession>
<evidence type="ECO:0000313" key="3">
    <source>
        <dbReference type="Proteomes" id="UP001551329"/>
    </source>
</evidence>
<evidence type="ECO:0000313" key="2">
    <source>
        <dbReference type="EMBL" id="MEU7070100.1"/>
    </source>
</evidence>
<dbReference type="Proteomes" id="UP001551329">
    <property type="component" value="Unassembled WGS sequence"/>
</dbReference>
<feature type="region of interest" description="Disordered" evidence="1">
    <location>
        <begin position="1"/>
        <end position="22"/>
    </location>
</feature>
<proteinExistence type="predicted"/>
<gene>
    <name evidence="2" type="ORF">AB0A88_08140</name>
</gene>
<evidence type="ECO:0000256" key="1">
    <source>
        <dbReference type="SAM" id="MobiDB-lite"/>
    </source>
</evidence>